<comment type="caution">
    <text evidence="3">The sequence shown here is derived from an EMBL/GenBank/DDBJ whole genome shotgun (WGS) entry which is preliminary data.</text>
</comment>
<evidence type="ECO:0000313" key="3">
    <source>
        <dbReference type="EMBL" id="GFH48243.1"/>
    </source>
</evidence>
<evidence type="ECO:0000256" key="1">
    <source>
        <dbReference type="SAM" id="MobiDB-lite"/>
    </source>
</evidence>
<dbReference type="AlphaFoldDB" id="A0AAD3H314"/>
<feature type="chain" id="PRO_5042139989" evidence="2">
    <location>
        <begin position="20"/>
        <end position="768"/>
    </location>
</feature>
<organism evidence="3 4">
    <name type="scientific">Chaetoceros tenuissimus</name>
    <dbReference type="NCBI Taxonomy" id="426638"/>
    <lineage>
        <taxon>Eukaryota</taxon>
        <taxon>Sar</taxon>
        <taxon>Stramenopiles</taxon>
        <taxon>Ochrophyta</taxon>
        <taxon>Bacillariophyta</taxon>
        <taxon>Coscinodiscophyceae</taxon>
        <taxon>Chaetocerotophycidae</taxon>
        <taxon>Chaetocerotales</taxon>
        <taxon>Chaetocerotaceae</taxon>
        <taxon>Chaetoceros</taxon>
    </lineage>
</organism>
<proteinExistence type="predicted"/>
<keyword evidence="2" id="KW-0732">Signal</keyword>
<dbReference type="EMBL" id="BLLK01000027">
    <property type="protein sequence ID" value="GFH48243.1"/>
    <property type="molecule type" value="Genomic_DNA"/>
</dbReference>
<sequence>MRLSTATLALFLIFQGGNSFINSFTSSRVPITKQNKSTSNLIVSYRSSILHSFGDGSEEFVNDILNPPGNPNSPSNICTHMIAIPLEQNHDLQIELESIQRGILYNCPLLIQACIAPIVMRMPLLLVDTNHKSRDERGISTDDLFGRKSGVAATNAMFSMEDDEDTETLLTSRDPNTKAINEIVNDAVQKYIYSSNSMLDREVDDDVDAREGRNSANVQPLLIKFEGLEIDGDANNILHAIGTEENATPLLREMMNEIILQIEKRGWKAYLPPDEPQGKNGGLNDDGVTWRPRIPFMRLPSDFVDTLPNPKGSDGNWEEYSDEAKACYVRKPEEGGNGISPIFWYKWWDDKLCNGKGVRLREIAVYGRTSQAGVSENAFYIPHLKTKLPDGNSQLKREEDEDRKYDRMRRDDSEISMDFDTFDENDEEQKFEKQFANFKSTADRRMLETVYDLSPDQAETVNEIAESIKEETREELKRTSIDVQGKNDEATKDNIDTSKTKEIIDSIAKPIKTGDWSNTPKKKKPLPKDNPILKNWKERVTMAAAVEQKSVPIQQITAPYPSDEHFAGIWKLLSTPTGSVMDEEEYFGDASTSSPSSKNENLILRIDGTTAGGPILDVQNGHRAAGGTWKIFSAEWCGEDEDDEGSEPVVQTRLRVRLLIPPAKDQILVMEGEVKRGAIASAESISRENARELFSSSSFGMNNIANTEIDSNNDETVLSVAGEAWIENVSYTGDIKRSKLGRFSMMKMEDKTRDQYQYSIPAPTRYQD</sequence>
<keyword evidence="4" id="KW-1185">Reference proteome</keyword>
<feature type="region of interest" description="Disordered" evidence="1">
    <location>
        <begin position="511"/>
        <end position="531"/>
    </location>
</feature>
<evidence type="ECO:0000313" key="4">
    <source>
        <dbReference type="Proteomes" id="UP001054902"/>
    </source>
</evidence>
<evidence type="ECO:0000256" key="2">
    <source>
        <dbReference type="SAM" id="SignalP"/>
    </source>
</evidence>
<feature type="signal peptide" evidence="2">
    <location>
        <begin position="1"/>
        <end position="19"/>
    </location>
</feature>
<protein>
    <submittedName>
        <fullName evidence="3">Uncharacterized protein</fullName>
    </submittedName>
</protein>
<name>A0AAD3H314_9STRA</name>
<accession>A0AAD3H314</accession>
<reference evidence="3 4" key="1">
    <citation type="journal article" date="2021" name="Sci. Rep.">
        <title>The genome of the diatom Chaetoceros tenuissimus carries an ancient integrated fragment of an extant virus.</title>
        <authorList>
            <person name="Hongo Y."/>
            <person name="Kimura K."/>
            <person name="Takaki Y."/>
            <person name="Yoshida Y."/>
            <person name="Baba S."/>
            <person name="Kobayashi G."/>
            <person name="Nagasaki K."/>
            <person name="Hano T."/>
            <person name="Tomaru Y."/>
        </authorList>
    </citation>
    <scope>NUCLEOTIDE SEQUENCE [LARGE SCALE GENOMIC DNA]</scope>
    <source>
        <strain evidence="3 4">NIES-3715</strain>
    </source>
</reference>
<gene>
    <name evidence="3" type="ORF">CTEN210_04719</name>
</gene>
<dbReference type="Proteomes" id="UP001054902">
    <property type="component" value="Unassembled WGS sequence"/>
</dbReference>